<dbReference type="Gene3D" id="1.10.472.170">
    <property type="match status" value="1"/>
</dbReference>
<evidence type="ECO:0000256" key="1">
    <source>
        <dbReference type="ARBA" id="ARBA00023015"/>
    </source>
</evidence>
<keyword evidence="2" id="KW-0804">Transcription</keyword>
<dbReference type="GO" id="GO:0097550">
    <property type="term" value="C:transcription preinitiation complex"/>
    <property type="evidence" value="ECO:0007669"/>
    <property type="project" value="TreeGrafter"/>
</dbReference>
<dbReference type="InterPro" id="IPR013150">
    <property type="entry name" value="TFIIB_cyclin"/>
</dbReference>
<organism evidence="4">
    <name type="scientific">Palpitomonas bilix</name>
    <dbReference type="NCBI Taxonomy" id="652834"/>
    <lineage>
        <taxon>Eukaryota</taxon>
        <taxon>Eukaryota incertae sedis</taxon>
    </lineage>
</organism>
<dbReference type="Pfam" id="PF00382">
    <property type="entry name" value="TFIIB"/>
    <property type="match status" value="1"/>
</dbReference>
<evidence type="ECO:0000256" key="2">
    <source>
        <dbReference type="ARBA" id="ARBA00023163"/>
    </source>
</evidence>
<keyword evidence="1" id="KW-0805">Transcription regulation</keyword>
<sequence length="269" mass="29966">MQADQHLIEEGQTGIMFEKGDDYKSQAMGRAHNSGSASKDQKRRETAFKEIAMAGEQLRLPREFSDRAKEIFAALDKQKPVKKKDIKLFSVAVLHAACVDFGNGRSLRELGGVTGLDAAQIGKCVKLVQKVVTLKSFVQGKDIIPRMLDRLGISNITHPRGEPSVFRLEKTLIETFENAKKRVIQNSPQHASIAGAILYLVLNRMKDPFFHRDLVEISSSTGMAKSTINNIVQILVDKADIFLPSPLPDWLAFDMQMKKKQSSGVKSEE</sequence>
<feature type="domain" description="Transcription factor TFIIB cyclin-like" evidence="3">
    <location>
        <begin position="45"/>
        <end position="129"/>
    </location>
</feature>
<proteinExistence type="predicted"/>
<dbReference type="PANTHER" id="PTHR11618:SF13">
    <property type="entry name" value="TRANSCRIPTION INITIATION FACTOR IIB"/>
    <property type="match status" value="1"/>
</dbReference>
<accession>A0A7S3DC07</accession>
<evidence type="ECO:0000259" key="3">
    <source>
        <dbReference type="Pfam" id="PF00382"/>
    </source>
</evidence>
<protein>
    <recommendedName>
        <fullName evidence="3">Transcription factor TFIIB cyclin-like domain-containing protein</fullName>
    </recommendedName>
</protein>
<dbReference type="InterPro" id="IPR036915">
    <property type="entry name" value="Cyclin-like_sf"/>
</dbReference>
<dbReference type="AlphaFoldDB" id="A0A7S3DC07"/>
<evidence type="ECO:0000313" key="4">
    <source>
        <dbReference type="EMBL" id="CAE0253130.1"/>
    </source>
</evidence>
<gene>
    <name evidence="4" type="ORF">PBIL07802_LOCUS15364</name>
</gene>
<dbReference type="Gene3D" id="1.10.472.10">
    <property type="entry name" value="Cyclin-like"/>
    <property type="match status" value="1"/>
</dbReference>
<reference evidence="4" key="1">
    <citation type="submission" date="2021-01" db="EMBL/GenBank/DDBJ databases">
        <authorList>
            <person name="Corre E."/>
            <person name="Pelletier E."/>
            <person name="Niang G."/>
            <person name="Scheremetjew M."/>
            <person name="Finn R."/>
            <person name="Kale V."/>
            <person name="Holt S."/>
            <person name="Cochrane G."/>
            <person name="Meng A."/>
            <person name="Brown T."/>
            <person name="Cohen L."/>
        </authorList>
    </citation>
    <scope>NUCLEOTIDE SEQUENCE</scope>
    <source>
        <strain evidence="4">NIES-2562</strain>
    </source>
</reference>
<dbReference type="GO" id="GO:0017025">
    <property type="term" value="F:TBP-class protein binding"/>
    <property type="evidence" value="ECO:0007669"/>
    <property type="project" value="InterPro"/>
</dbReference>
<dbReference type="EMBL" id="HBIB01023414">
    <property type="protein sequence ID" value="CAE0253130.1"/>
    <property type="molecule type" value="Transcribed_RNA"/>
</dbReference>
<dbReference type="PANTHER" id="PTHR11618">
    <property type="entry name" value="TRANSCRIPTION INITIATION FACTOR IIB-RELATED"/>
    <property type="match status" value="1"/>
</dbReference>
<dbReference type="InterPro" id="IPR000812">
    <property type="entry name" value="TFIIB"/>
</dbReference>
<name>A0A7S3DC07_9EUKA</name>
<dbReference type="GO" id="GO:0005634">
    <property type="term" value="C:nucleus"/>
    <property type="evidence" value="ECO:0007669"/>
    <property type="project" value="TreeGrafter"/>
</dbReference>
<dbReference type="GO" id="GO:0070897">
    <property type="term" value="P:transcription preinitiation complex assembly"/>
    <property type="evidence" value="ECO:0007669"/>
    <property type="project" value="InterPro"/>
</dbReference>
<dbReference type="SUPFAM" id="SSF47954">
    <property type="entry name" value="Cyclin-like"/>
    <property type="match status" value="2"/>
</dbReference>